<sequence>MSLTKERIEILQKKIFLILNNQDNWNVKKIKFLSNGVVNAVFILEEESRGILIARTPWRLDESVGNLHSNEDVASLYKEATIAKHCFNHGLKVPRVIHLHLSEEINFLVSEYIHGDESTISAADIGHLVSSIHKIPLEGLSIIDQDNRSFYEIVSSRIVERVSAVNKLLSTNLIVPSIKEIEDTLGMTKTDHCLIHLDIRTPNIIRYKGEIKAVIDWDNAFIGDPLMELMRILETRDIDILEFQKGYKNDTILISASQPNSIIYRLDTALMLAILFISYIKDNDKVQFYLQRAYYLSNTLKRSL</sequence>
<dbReference type="Pfam" id="PF01636">
    <property type="entry name" value="APH"/>
    <property type="match status" value="1"/>
</dbReference>
<evidence type="ECO:0000313" key="3">
    <source>
        <dbReference type="Proteomes" id="UP000252731"/>
    </source>
</evidence>
<feature type="domain" description="Aminoglycoside phosphotransferase" evidence="1">
    <location>
        <begin position="30"/>
        <end position="235"/>
    </location>
</feature>
<dbReference type="OrthoDB" id="334783at2"/>
<proteinExistence type="predicted"/>
<name>A0A366JJH7_CYTFI</name>
<dbReference type="AlphaFoldDB" id="A0A366JJH7"/>
<keyword evidence="3" id="KW-1185">Reference proteome</keyword>
<gene>
    <name evidence="2" type="ORF">DFO70_12544</name>
</gene>
<dbReference type="GO" id="GO:0016740">
    <property type="term" value="F:transferase activity"/>
    <property type="evidence" value="ECO:0007669"/>
    <property type="project" value="UniProtKB-KW"/>
</dbReference>
<keyword evidence="2" id="KW-0808">Transferase</keyword>
<dbReference type="InterPro" id="IPR002575">
    <property type="entry name" value="Aminoglycoside_PTrfase"/>
</dbReference>
<dbReference type="InterPro" id="IPR011009">
    <property type="entry name" value="Kinase-like_dom_sf"/>
</dbReference>
<reference evidence="2 3" key="1">
    <citation type="submission" date="2018-06" db="EMBL/GenBank/DDBJ databases">
        <title>Freshwater and sediment microbial communities from various areas in North America, analyzing microbe dynamics in response to fracking.</title>
        <authorList>
            <person name="Lamendella R."/>
        </authorList>
    </citation>
    <scope>NUCLEOTIDE SEQUENCE [LARGE SCALE GENOMIC DNA]</scope>
    <source>
        <strain evidence="2 3">14_TX</strain>
    </source>
</reference>
<accession>A0A366JJH7</accession>
<dbReference type="Proteomes" id="UP000252731">
    <property type="component" value="Unassembled WGS sequence"/>
</dbReference>
<evidence type="ECO:0000259" key="1">
    <source>
        <dbReference type="Pfam" id="PF01636"/>
    </source>
</evidence>
<dbReference type="SUPFAM" id="SSF56112">
    <property type="entry name" value="Protein kinase-like (PK-like)"/>
    <property type="match status" value="1"/>
</dbReference>
<organism evidence="2 3">
    <name type="scientific">Cytobacillus firmus</name>
    <name type="common">Bacillus firmus</name>
    <dbReference type="NCBI Taxonomy" id="1399"/>
    <lineage>
        <taxon>Bacteria</taxon>
        <taxon>Bacillati</taxon>
        <taxon>Bacillota</taxon>
        <taxon>Bacilli</taxon>
        <taxon>Bacillales</taxon>
        <taxon>Bacillaceae</taxon>
        <taxon>Cytobacillus</taxon>
    </lineage>
</organism>
<protein>
    <submittedName>
        <fullName evidence="2">Phosphotransferase family enzyme</fullName>
    </submittedName>
</protein>
<dbReference type="EMBL" id="QNSF01000025">
    <property type="protein sequence ID" value="RBP86576.1"/>
    <property type="molecule type" value="Genomic_DNA"/>
</dbReference>
<evidence type="ECO:0000313" key="2">
    <source>
        <dbReference type="EMBL" id="RBP86576.1"/>
    </source>
</evidence>
<comment type="caution">
    <text evidence="2">The sequence shown here is derived from an EMBL/GenBank/DDBJ whole genome shotgun (WGS) entry which is preliminary data.</text>
</comment>
<dbReference type="RefSeq" id="WP_113885533.1">
    <property type="nucleotide sequence ID" value="NZ_QNSF01000025.1"/>
</dbReference>
<dbReference type="Gene3D" id="3.90.1200.10">
    <property type="match status" value="1"/>
</dbReference>